<organism evidence="7 8">
    <name type="scientific">Jannaschia faecimaris</name>
    <dbReference type="NCBI Taxonomy" id="1244108"/>
    <lineage>
        <taxon>Bacteria</taxon>
        <taxon>Pseudomonadati</taxon>
        <taxon>Pseudomonadota</taxon>
        <taxon>Alphaproteobacteria</taxon>
        <taxon>Rhodobacterales</taxon>
        <taxon>Roseobacteraceae</taxon>
        <taxon>Jannaschia</taxon>
    </lineage>
</organism>
<evidence type="ECO:0000256" key="2">
    <source>
        <dbReference type="ARBA" id="ARBA00022679"/>
    </source>
</evidence>
<keyword evidence="1" id="KW-0328">Glycosyltransferase</keyword>
<dbReference type="SUPFAM" id="SSF48208">
    <property type="entry name" value="Six-hairpin glycosidases"/>
    <property type="match status" value="1"/>
</dbReference>
<feature type="transmembrane region" description="Helical" evidence="3">
    <location>
        <begin position="314"/>
        <end position="336"/>
    </location>
</feature>
<feature type="domain" description="Glycosyl hydrolase 94 supersandwich" evidence="4">
    <location>
        <begin position="2027"/>
        <end position="2295"/>
    </location>
</feature>
<gene>
    <name evidence="7" type="ORF">SAMN05444004_1118</name>
</gene>
<dbReference type="InterPro" id="IPR010383">
    <property type="entry name" value="Glyco_hydrolase_94_b-supersand"/>
</dbReference>
<dbReference type="InterPro" id="IPR011013">
    <property type="entry name" value="Gal_mutarotase_sf_dom"/>
</dbReference>
<sequence length="2817" mass="312086">MKESARTSADGKLGLDVAGLHHPIAKGLPALIDLYRALPTLNDWFEEVRLYCADPHPDHARAAEWILDNDYQIIRALRRLNENLPRKFYDRLPGIAGLQGAGTPRIFAVSQAVFDGLEPQITLKALTQFTTQYQKTAELTNAELWAMPSMLRLTCLERFIDAVGAIEPRLLPPVELSAETHAASDGLPVDRIAKAISNLIIVDAIKWPDFVDEVSCIEAALAADPSEIYPRMTFETRNRYRRIVEELAWRCDSSESAIARHAIALAQNENVGTDRFHVGYWLIGDGLAALEVVLKCRTAWFLAVRRGLSRYKGALYAAGLITLVVAAICVPVVYLWVKDATIGQWIAGLALSFLPATIPSVWFGHWMITRLSQPSALPEMDFSKAIPQDCATAVVIPVIIAPGEDLDVISEKIEILRIANPDPAFRFVVLSDLSDAESEVMPEDAGIEAELRNRIEDLNRRYLSDAGPPFILLHRRRRHNPVEGCWMAWERKRGKLEDFNRYVLGEGRQAFDLVAGPVDTLHGTRYAITLDADTQLPPGSSARLVGILAHPLNRAVVDPESRRVVSGHAILQPRIEILPTLGKGTHFTHLYGGDTAIDIYSRAVSDVYQDLFGTGIYVGKGIYDIAALHQSMSGRVPENHILSHDLFEGLHGRAALVSNLVLYEDLPATYPEFAARQHRWMRGDWQLIPWLGRRVPTAAGKMDATMSALDRWKIVDNLRRSLMSPALLLFFLCGWLLMPGSGLIWTALALAAPGSYLIGEVFAIATGGIRRGALGNAIHNIRATGGRWFLSIAFLVSDTLIALDAILSTLWRVCVSGRNRLEWTSAAHSSAKYSRGSIRKASWQLMWPSSVLAVLMAGHLALFDPQAIWPAVPVLILWLIAPELSVWSARPRYFRTQSLSKLQRRFLTQVARRTWHFFETFVGPDDHWLPPDNYQFGEMSEVAHRTSPTNIGMFLVSALGARDMGFITTSDLVARCRNTLDTLGQVTMYRGHILNWYDTRTLEPLEPCYVSTVDSGNLAVSLIALKQGCLELVERPVIEAASFKSLEVALDLLCMALRDVPGQSLSDLSRSERAIREEIAFTVASPMRLKAGLSALGGQHWQALERHALDAIENSPDLSNEQAAEITTWLERFHHDLHAIVRDIETFMPWLDVIENCPDSVASIAHEISESLTSDVSSIDEAVSGERLIKILADWHTANPDACSATGKWVDELRRSAQLGLAQQDALRASLGELAGNADRLAFSMDFQFLYDTSARLFWIGYNQSLGKMDTSHYDLLATEARLASYFAIAKHDAPIEHWFAFSRPITRLQGKPSILSWNGSIFEYLMPPLFLPSFRDTLLGESELTAVDFQRAYCRERGVPWGISESAFGTVDARGTFQYRAFGVPGLGIRRGLTDDLVIAPYGSALALCGWPEAAAENLAALGKIGALTEYGFVEALDFTPDRVGPGREFVLVTAFMAHHQGMVQTAIINALQDDIMVRRFLREKAVRAMDLLLQERVPWDVPLESGRAGEVWDHATDTHQVPELAPWIPSSSLVVPQVHILGNGRMSSVLTQSGGGGLRLKDSSLTRWRPDPTRTEFGMWIYLQDAETGDLWSVGAAPTGHAEAETRCVFHQHMVELLRRHDGILARMDVTVAAHEDVEIRRITLVNEGEAERTIDLTTYAEVVLAPALEDERHPAFSKLFVQSDYLPDEDALVFTRRPRRPEARPPVLLHKLIATDTRHMVKAYETDRRRFVGRNRSLSSPEGLQRGLGNGAGWTLDPVMSLQVRVSLQPMESRQLVFLTVAGASRDECLRVAQRYPVATIDHAFRDALLEAVRKVQKLGIAPEHLPELQVLSSLLLHTHQTFRTAPMTDTSGWNGQSDLWRFGISGDLPILLLELSDLENSSLLDVLVRGHRLWHQAGLKIDLVILRDAATSYEEPLREKVLSVISDTHATGMLGMRGGIHLLAGDQMDEPLRRGLEAAAHVVLHDGSQSLGEILDKALEPSDQPPPFEPGLSIQYDPVPDIERPDNLQFDNGYGGFDPENGDYLIHLAPGVRTPAPWCNILANENFGCLVSEAGFGMTWGINSGEHRLTPWSNDPVADRPGEVLYIRDEANGDVWTTTPQPAGQEADCQIRHGMGFTRWRKHSHGLEQDLLCFVPSDAPVKLVRLRLTNRSGQDRRISGTFYAEWLLGALGSISRPHVVSRYDADLKAIVGRNLWNAEFASRAAFLTASADPHSLTGDRHDFLGREGDISAPEGLRRWDLGGRFPKGGDACAAYQVHLDIPAGGHTEVVFALGEVTDPASLGGSVERWKDPGEVERAFEALRAKWTRRLGAVQAKTPDPSFDLMLNKWLPYQNRSCRIMARAGFYQAGGAYGFRDQLQDVLALLIGDPAGTRRQIVRAAGYQFEQGDVLHWWHPPEGRGVRTRCSDDYLWLPYVIARYVEATGDLALLDEVVPFLRAAELRPEEHDRYALFETGDSGTLFDHCARALDRMMATGSHGLPLMGGGDWNDGMDRVGDKGHGESVWLAWFQIATVGLFAPLARQAGHPDDADRWLAHADDLAEALEAHAWDGKWYLRAFDDDGVPWGASVNDECRIDLIAQAWSVLSGRPVGERARLALKSAGTELVDEEARLIRLLTPPFDQTHRDPGYIQAYPPGVRENGGQYTHAAAWLGAAYAKIKDGDRAYQVFDIINPIGRSSTREAADHYRREPYVLPGDVSGTGAQTGRGGWSWYTGAAGWVWQLGVSGILGVHPVPGGVRLDPCLPKDWGQAEFMLEGELGRLEIEIGDADHIGYGQAQIIVDGRGIDGSIVEYPGKGRTRTVVVRIGARPRSVPA</sequence>
<dbReference type="SMART" id="SM01068">
    <property type="entry name" value="CBM_X"/>
    <property type="match status" value="2"/>
</dbReference>
<feature type="domain" description="Glycoamylase-like" evidence="5">
    <location>
        <begin position="1273"/>
        <end position="1482"/>
    </location>
</feature>
<dbReference type="CDD" id="cd11753">
    <property type="entry name" value="GH94N_ChvB_NdvB_2_like"/>
    <property type="match status" value="1"/>
</dbReference>
<dbReference type="GO" id="GO:0016757">
    <property type="term" value="F:glycosyltransferase activity"/>
    <property type="evidence" value="ECO:0007669"/>
    <property type="project" value="UniProtKB-KW"/>
</dbReference>
<dbReference type="EMBL" id="FNPX01000011">
    <property type="protein sequence ID" value="SDZ34062.1"/>
    <property type="molecule type" value="Genomic_DNA"/>
</dbReference>
<keyword evidence="3" id="KW-0472">Membrane</keyword>
<dbReference type="GO" id="GO:0030246">
    <property type="term" value="F:carbohydrate binding"/>
    <property type="evidence" value="ECO:0007669"/>
    <property type="project" value="InterPro"/>
</dbReference>
<dbReference type="SUPFAM" id="SSF74650">
    <property type="entry name" value="Galactose mutarotase-like"/>
    <property type="match status" value="2"/>
</dbReference>
<keyword evidence="2" id="KW-0808">Transferase</keyword>
<feature type="domain" description="Glycosyl hydrolase 94 catalytic" evidence="6">
    <location>
        <begin position="2310"/>
        <end position="2732"/>
    </location>
</feature>
<dbReference type="Gene3D" id="2.70.98.40">
    <property type="entry name" value="Glycoside hydrolase, family 65, N-terminal domain"/>
    <property type="match status" value="2"/>
</dbReference>
<dbReference type="InterPro" id="IPR019282">
    <property type="entry name" value="Glycoamylase-like_cons_dom"/>
</dbReference>
<evidence type="ECO:0000256" key="1">
    <source>
        <dbReference type="ARBA" id="ARBA00022676"/>
    </source>
</evidence>
<evidence type="ECO:0000259" key="6">
    <source>
        <dbReference type="Pfam" id="PF17167"/>
    </source>
</evidence>
<dbReference type="PANTHER" id="PTHR37469">
    <property type="entry name" value="CELLOBIONIC ACID PHOSPHORYLASE-RELATED"/>
    <property type="match status" value="1"/>
</dbReference>
<dbReference type="Pfam" id="PF06165">
    <property type="entry name" value="GH94_b-supersand"/>
    <property type="match status" value="2"/>
</dbReference>
<dbReference type="InterPro" id="IPR052047">
    <property type="entry name" value="GH94_Enzymes"/>
</dbReference>
<reference evidence="8" key="1">
    <citation type="submission" date="2016-10" db="EMBL/GenBank/DDBJ databases">
        <authorList>
            <person name="Varghese N."/>
            <person name="Submissions S."/>
        </authorList>
    </citation>
    <scope>NUCLEOTIDE SEQUENCE [LARGE SCALE GENOMIC DNA]</scope>
    <source>
        <strain evidence="8">DSM 100420</strain>
    </source>
</reference>
<feature type="transmembrane region" description="Helical" evidence="3">
    <location>
        <begin position="342"/>
        <end position="363"/>
    </location>
</feature>
<keyword evidence="3" id="KW-0812">Transmembrane</keyword>
<dbReference type="InterPro" id="IPR037018">
    <property type="entry name" value="GH65_N"/>
</dbReference>
<dbReference type="Pfam" id="PF10091">
    <property type="entry name" value="Glycoamylase"/>
    <property type="match status" value="1"/>
</dbReference>
<dbReference type="PANTHER" id="PTHR37469:SF2">
    <property type="entry name" value="CELLOBIONIC ACID PHOSPHORYLASE"/>
    <property type="match status" value="1"/>
</dbReference>
<evidence type="ECO:0000313" key="8">
    <source>
        <dbReference type="Proteomes" id="UP000198914"/>
    </source>
</evidence>
<dbReference type="InterPro" id="IPR033432">
    <property type="entry name" value="GH94_catalytic"/>
</dbReference>
<evidence type="ECO:0000259" key="4">
    <source>
        <dbReference type="Pfam" id="PF06165"/>
    </source>
</evidence>
<evidence type="ECO:0000313" key="7">
    <source>
        <dbReference type="EMBL" id="SDZ34062.1"/>
    </source>
</evidence>
<keyword evidence="8" id="KW-1185">Reference proteome</keyword>
<feature type="transmembrane region" description="Helical" evidence="3">
    <location>
        <begin position="845"/>
        <end position="863"/>
    </location>
</feature>
<protein>
    <submittedName>
        <fullName evidence="7">Cyclic beta-1,2-glucan synthetase</fullName>
    </submittedName>
</protein>
<evidence type="ECO:0000259" key="5">
    <source>
        <dbReference type="Pfam" id="PF10091"/>
    </source>
</evidence>
<evidence type="ECO:0000256" key="3">
    <source>
        <dbReference type="SAM" id="Phobius"/>
    </source>
</evidence>
<dbReference type="InterPro" id="IPR037824">
    <property type="entry name" value="GH94N_2_NdvB"/>
</dbReference>
<dbReference type="InterPro" id="IPR037820">
    <property type="entry name" value="GH94N_NdvB"/>
</dbReference>
<dbReference type="InterPro" id="IPR012341">
    <property type="entry name" value="6hp_glycosidase-like_sf"/>
</dbReference>
<dbReference type="OrthoDB" id="9769991at2"/>
<feature type="transmembrane region" description="Helical" evidence="3">
    <location>
        <begin position="870"/>
        <end position="889"/>
    </location>
</feature>
<dbReference type="CDD" id="cd11756">
    <property type="entry name" value="GH94N_ChvB_NdvB_1_like"/>
    <property type="match status" value="1"/>
</dbReference>
<dbReference type="GO" id="GO:0005975">
    <property type="term" value="P:carbohydrate metabolic process"/>
    <property type="evidence" value="ECO:0007669"/>
    <property type="project" value="InterPro"/>
</dbReference>
<dbReference type="Gene3D" id="1.50.10.10">
    <property type="match status" value="1"/>
</dbReference>
<feature type="transmembrane region" description="Helical" evidence="3">
    <location>
        <begin position="744"/>
        <end position="767"/>
    </location>
</feature>
<proteinExistence type="predicted"/>
<feature type="transmembrane region" description="Helical" evidence="3">
    <location>
        <begin position="721"/>
        <end position="738"/>
    </location>
</feature>
<dbReference type="Gene3D" id="2.60.420.10">
    <property type="entry name" value="Maltose phosphorylase, domain 3"/>
    <property type="match status" value="1"/>
</dbReference>
<feature type="transmembrane region" description="Helical" evidence="3">
    <location>
        <begin position="788"/>
        <end position="811"/>
    </location>
</feature>
<dbReference type="InterPro" id="IPR008928">
    <property type="entry name" value="6-hairpin_glycosidase_sf"/>
</dbReference>
<name>A0A1H3S7X2_9RHOB</name>
<dbReference type="Gene3D" id="1.50.10.140">
    <property type="match status" value="2"/>
</dbReference>
<dbReference type="Pfam" id="PF17167">
    <property type="entry name" value="Glyco_hydro_94"/>
    <property type="match status" value="1"/>
</dbReference>
<accession>A0A1H3S7X2</accession>
<dbReference type="Proteomes" id="UP000198914">
    <property type="component" value="Unassembled WGS sequence"/>
</dbReference>
<dbReference type="RefSeq" id="WP_092646350.1">
    <property type="nucleotide sequence ID" value="NZ_FNPX01000011.1"/>
</dbReference>
<dbReference type="STRING" id="1244108.SAMN05444004_1118"/>
<feature type="domain" description="Glycosyl hydrolase 94 supersandwich" evidence="4">
    <location>
        <begin position="1536"/>
        <end position="1799"/>
    </location>
</feature>
<keyword evidence="3" id="KW-1133">Transmembrane helix</keyword>